<dbReference type="PROSITE" id="PS00941">
    <property type="entry name" value="CARBOXYLESTERASE_B_2"/>
    <property type="match status" value="1"/>
</dbReference>
<dbReference type="PANTHER" id="PTHR43918:SF4">
    <property type="entry name" value="CARBOXYLIC ESTER HYDROLASE"/>
    <property type="match status" value="1"/>
</dbReference>
<evidence type="ECO:0000256" key="3">
    <source>
        <dbReference type="RuleBase" id="RU361235"/>
    </source>
</evidence>
<comment type="caution">
    <text evidence="5">The sequence shown here is derived from an EMBL/GenBank/DDBJ whole genome shotgun (WGS) entry which is preliminary data.</text>
</comment>
<feature type="domain" description="Carboxylesterase type B" evidence="4">
    <location>
        <begin position="43"/>
        <end position="512"/>
    </location>
</feature>
<comment type="similarity">
    <text evidence="1 3">Belongs to the type-B carboxylesterase/lipase family.</text>
</comment>
<evidence type="ECO:0000256" key="1">
    <source>
        <dbReference type="ARBA" id="ARBA00005964"/>
    </source>
</evidence>
<dbReference type="InterPro" id="IPR002018">
    <property type="entry name" value="CarbesteraseB"/>
</dbReference>
<evidence type="ECO:0000259" key="4">
    <source>
        <dbReference type="Pfam" id="PF00135"/>
    </source>
</evidence>
<dbReference type="Gene3D" id="3.40.50.1820">
    <property type="entry name" value="alpha/beta hydrolase"/>
    <property type="match status" value="1"/>
</dbReference>
<organism evidence="5 6">
    <name type="scientific">Actinomadura fulvescens</name>
    <dbReference type="NCBI Taxonomy" id="46160"/>
    <lineage>
        <taxon>Bacteria</taxon>
        <taxon>Bacillati</taxon>
        <taxon>Actinomycetota</taxon>
        <taxon>Actinomycetes</taxon>
        <taxon>Streptosporangiales</taxon>
        <taxon>Thermomonosporaceae</taxon>
        <taxon>Actinomadura</taxon>
    </lineage>
</organism>
<dbReference type="InterPro" id="IPR019819">
    <property type="entry name" value="Carboxylesterase_B_CS"/>
</dbReference>
<dbReference type="InterPro" id="IPR050654">
    <property type="entry name" value="AChE-related_enzymes"/>
</dbReference>
<gene>
    <name evidence="5" type="ORF">GCM10010411_22130</name>
</gene>
<dbReference type="PANTHER" id="PTHR43918">
    <property type="entry name" value="ACETYLCHOLINESTERASE"/>
    <property type="match status" value="1"/>
</dbReference>
<evidence type="ECO:0000313" key="5">
    <source>
        <dbReference type="EMBL" id="GAA2588839.1"/>
    </source>
</evidence>
<name>A0ABP6BUX4_9ACTN</name>
<proteinExistence type="inferred from homology"/>
<accession>A0ABP6BUX4</accession>
<evidence type="ECO:0000313" key="6">
    <source>
        <dbReference type="Proteomes" id="UP001501509"/>
    </source>
</evidence>
<feature type="chain" id="PRO_5045005093" description="Carboxylic ester hydrolase" evidence="3">
    <location>
        <begin position="26"/>
        <end position="536"/>
    </location>
</feature>
<dbReference type="PROSITE" id="PS00122">
    <property type="entry name" value="CARBOXYLESTERASE_B_1"/>
    <property type="match status" value="1"/>
</dbReference>
<dbReference type="SUPFAM" id="SSF53474">
    <property type="entry name" value="alpha/beta-Hydrolases"/>
    <property type="match status" value="1"/>
</dbReference>
<protein>
    <recommendedName>
        <fullName evidence="3">Carboxylic ester hydrolase</fullName>
        <ecNumber evidence="3">3.1.1.-</ecNumber>
    </recommendedName>
</protein>
<dbReference type="Proteomes" id="UP001501509">
    <property type="component" value="Unassembled WGS sequence"/>
</dbReference>
<feature type="signal peptide" evidence="3">
    <location>
        <begin position="1"/>
        <end position="25"/>
    </location>
</feature>
<keyword evidence="2 3" id="KW-0378">Hydrolase</keyword>
<dbReference type="Pfam" id="PF00135">
    <property type="entry name" value="COesterase"/>
    <property type="match status" value="1"/>
</dbReference>
<sequence>MKPSALRRAARACAALATVSAVVTAGAGIASATPRPGSGGGALVVRTDLGVARGLDNGSSVEFLGLPFAAPPVGKLRWKPPVPARPWRGVRDATRPHQQCSAVAGGDGLEVVNEDCLYLNVYRPAKVSPGKRKLPVMVFIHGGASTQGSPGIYDGRKLADAHEAVVVMPAYRLGVFAGLALPSLTTESADRSSGNYGLLDQQAALRWVRRNAAAFGGDPREVSVLGQSAGGSAVCHQLVSPTAAGLFTSAAIWSGGCSARQQADAYVAGKRVATALGCEDARCLRALPADRVFRAAQGVAGGNSGSPVIGGRALPLDPMRAITTGRINKVPVVIGVARDEWMGFAFGLYPLSPEGYVKEVTAKVGQANAQRVLSAYPLRDYEHTEYAMGTVNTDQYICRTLQTAGHLASKTRTYFYEFGDRDAPQWRSIGTPMPPPPGYHAGAAHTTEIQYVFAYKATPGALNAAQLKLSRQMRNYYLSFAEKGTPKAYDGPRWPTFDAARQRSLFLDTVNKNNPVGTHVSTSTGDRHKCGLWNSL</sequence>
<dbReference type="EMBL" id="BAAATD010000002">
    <property type="protein sequence ID" value="GAA2588839.1"/>
    <property type="molecule type" value="Genomic_DNA"/>
</dbReference>
<evidence type="ECO:0000256" key="2">
    <source>
        <dbReference type="ARBA" id="ARBA00022801"/>
    </source>
</evidence>
<reference evidence="6" key="1">
    <citation type="journal article" date="2019" name="Int. J. Syst. Evol. Microbiol.">
        <title>The Global Catalogue of Microorganisms (GCM) 10K type strain sequencing project: providing services to taxonomists for standard genome sequencing and annotation.</title>
        <authorList>
            <consortium name="The Broad Institute Genomics Platform"/>
            <consortium name="The Broad Institute Genome Sequencing Center for Infectious Disease"/>
            <person name="Wu L."/>
            <person name="Ma J."/>
        </authorList>
    </citation>
    <scope>NUCLEOTIDE SEQUENCE [LARGE SCALE GENOMIC DNA]</scope>
    <source>
        <strain evidence="6">JCM 6833</strain>
    </source>
</reference>
<dbReference type="InterPro" id="IPR019826">
    <property type="entry name" value="Carboxylesterase_B_AS"/>
</dbReference>
<dbReference type="EC" id="3.1.1.-" evidence="3"/>
<keyword evidence="6" id="KW-1185">Reference proteome</keyword>
<dbReference type="InterPro" id="IPR029058">
    <property type="entry name" value="AB_hydrolase_fold"/>
</dbReference>
<keyword evidence="3" id="KW-0732">Signal</keyword>